<dbReference type="EMBL" id="ACIZ01000096">
    <property type="protein sequence ID" value="EEN79620.1"/>
    <property type="molecule type" value="Genomic_DNA"/>
</dbReference>
<gene>
    <name evidence="2" type="primary">yeaZ</name>
    <name evidence="2" type="ORF">HMPREF0539_2215</name>
</gene>
<dbReference type="InterPro" id="IPR022496">
    <property type="entry name" value="T6A_TsaB"/>
</dbReference>
<dbReference type="CDD" id="cd24032">
    <property type="entry name" value="ASKHA_NBD_TsaB"/>
    <property type="match status" value="1"/>
</dbReference>
<dbReference type="SUPFAM" id="SSF53067">
    <property type="entry name" value="Actin-like ATPase domain"/>
    <property type="match status" value="2"/>
</dbReference>
<dbReference type="Pfam" id="PF00814">
    <property type="entry name" value="TsaD"/>
    <property type="match status" value="1"/>
</dbReference>
<dbReference type="GO" id="GO:0005829">
    <property type="term" value="C:cytosol"/>
    <property type="evidence" value="ECO:0007669"/>
    <property type="project" value="TreeGrafter"/>
</dbReference>
<name>C2JZ80_LACRM</name>
<dbReference type="GO" id="GO:0002949">
    <property type="term" value="P:tRNA threonylcarbamoyladenosine modification"/>
    <property type="evidence" value="ECO:0007669"/>
    <property type="project" value="InterPro"/>
</dbReference>
<evidence type="ECO:0000259" key="1">
    <source>
        <dbReference type="Pfam" id="PF00814"/>
    </source>
</evidence>
<feature type="domain" description="Gcp-like" evidence="1">
    <location>
        <begin position="34"/>
        <end position="209"/>
    </location>
</feature>
<evidence type="ECO:0000313" key="3">
    <source>
        <dbReference type="Proteomes" id="UP000004525"/>
    </source>
</evidence>
<dbReference type="Proteomes" id="UP000004525">
    <property type="component" value="Unassembled WGS sequence"/>
</dbReference>
<dbReference type="InterPro" id="IPR043129">
    <property type="entry name" value="ATPase_NBD"/>
</dbReference>
<dbReference type="Gene3D" id="3.30.420.40">
    <property type="match status" value="2"/>
</dbReference>
<accession>C2JZ80</accession>
<organism evidence="2 3">
    <name type="scientific">Lacticaseibacillus rhamnosus (strain LMS2-1)</name>
    <dbReference type="NCBI Taxonomy" id="525361"/>
    <lineage>
        <taxon>Bacteria</taxon>
        <taxon>Bacillati</taxon>
        <taxon>Bacillota</taxon>
        <taxon>Bacilli</taxon>
        <taxon>Lactobacillales</taxon>
        <taxon>Lactobacillaceae</taxon>
        <taxon>Lacticaseibacillus</taxon>
    </lineage>
</organism>
<dbReference type="PANTHER" id="PTHR11735">
    <property type="entry name" value="TRNA N6-ADENOSINE THREONYLCARBAMOYLTRANSFERASE"/>
    <property type="match status" value="1"/>
</dbReference>
<dbReference type="NCBIfam" id="TIGR03725">
    <property type="entry name" value="T6A_YeaZ"/>
    <property type="match status" value="1"/>
</dbReference>
<dbReference type="InterPro" id="IPR000905">
    <property type="entry name" value="Gcp-like_dom"/>
</dbReference>
<keyword evidence="3" id="KW-1185">Reference proteome</keyword>
<reference evidence="2" key="1">
    <citation type="submission" date="2009-01" db="EMBL/GenBank/DDBJ databases">
        <authorList>
            <person name="Qin X."/>
            <person name="Bachman B."/>
            <person name="Battles P."/>
            <person name="Bell A."/>
            <person name="Bess C."/>
            <person name="Bickham C."/>
            <person name="Chaboub L."/>
            <person name="Chen D."/>
            <person name="Coyle M."/>
            <person name="Deiros D.R."/>
            <person name="Dinh H."/>
            <person name="Forbes L."/>
            <person name="Fowler G."/>
            <person name="Francisco L."/>
            <person name="Fu Q."/>
            <person name="Gubbala S."/>
            <person name="Hale W."/>
            <person name="Han Y."/>
            <person name="Hemphill L."/>
            <person name="Highlander S.K."/>
            <person name="Hirani K."/>
            <person name="Hogues M."/>
            <person name="Jackson L."/>
            <person name="Jakkamsetti A."/>
            <person name="Javaid M."/>
            <person name="Jiang H."/>
            <person name="Korchina V."/>
            <person name="Kovar C."/>
            <person name="Lara F."/>
            <person name="Lee S."/>
            <person name="Mata R."/>
            <person name="Mathew T."/>
            <person name="Moen C."/>
            <person name="Morales K."/>
            <person name="Munidasa M."/>
            <person name="Nazareth L."/>
            <person name="Ngo R."/>
            <person name="Nguyen L."/>
            <person name="Okwuonu G."/>
            <person name="Ongeri F."/>
            <person name="Patil S."/>
            <person name="Petrosino J."/>
            <person name="Pham C."/>
            <person name="Pham P."/>
            <person name="Pu L.-L."/>
            <person name="Puazo M."/>
            <person name="Raj R."/>
            <person name="Reid J."/>
            <person name="Rouhana J."/>
            <person name="Saada N."/>
            <person name="Shang Y."/>
            <person name="Simmons D."/>
            <person name="Thornton R."/>
            <person name="Warren J."/>
            <person name="Weissenberger G."/>
            <person name="Zhang J."/>
            <person name="Zhang L."/>
            <person name="Zhou C."/>
            <person name="Zhu D."/>
            <person name="Muzny D."/>
            <person name="Worley K."/>
            <person name="Gibbs R."/>
        </authorList>
    </citation>
    <scope>NUCLEOTIDE SEQUENCE [LARGE SCALE GENOMIC DNA]</scope>
    <source>
        <strain evidence="2">LMS2-1</strain>
    </source>
</reference>
<evidence type="ECO:0000313" key="2">
    <source>
        <dbReference type="EMBL" id="EEN79620.1"/>
    </source>
</evidence>
<sequence length="250" mass="27190">MIVSPEGGLNMRLLALDTSNEAMSVAVLDNDRLLAQTTINHKRTHSEQLLPTIDELVAASGLQPEDLDKIIVADGPGSYTGIRIAVTTGKTLAYTLNIALVGVSSLAVLASNISATKAMIVPIMNARRNNVFTGVYQWDKGKLLNVVTDRHVPLTLLLTELSTLHQPVIFVGVDAGMFRSQIIEALGGLAHFAPDWLNLPQALRLGQLGKDLPPVSVYDFVPRYLRLTEAENNWLKAHPGKGHDVYVEKV</sequence>
<comment type="caution">
    <text evidence="2">The sequence shown here is derived from an EMBL/GenBank/DDBJ whole genome shotgun (WGS) entry which is preliminary data.</text>
</comment>
<dbReference type="HOGENOM" id="CLU_064886_0_1_9"/>
<protein>
    <submittedName>
        <fullName evidence="2">Universal bacterial protein YeaZ</fullName>
    </submittedName>
</protein>
<proteinExistence type="predicted"/>
<dbReference type="PANTHER" id="PTHR11735:SF11">
    <property type="entry name" value="TRNA THREONYLCARBAMOYLADENOSINE BIOSYNTHESIS PROTEIN TSAB"/>
    <property type="match status" value="1"/>
</dbReference>
<dbReference type="AlphaFoldDB" id="C2JZ80"/>